<dbReference type="Proteomes" id="UP000585507">
    <property type="component" value="Unassembled WGS sequence"/>
</dbReference>
<keyword evidence="3" id="KW-1185">Reference proteome</keyword>
<evidence type="ECO:0000313" key="3">
    <source>
        <dbReference type="Proteomes" id="UP000585507"/>
    </source>
</evidence>
<proteinExistence type="predicted"/>
<sequence length="103" mass="11371">MKALRTVTFSLVLWAASIPFGATVSADPFWQPVQAYTDLPGVKSPEAVEQENAVRCQQVRIRRSPGLNSGYATANFCRRGNGPVFQSGRLPPSIIRQLRGFTY</sequence>
<comment type="caution">
    <text evidence="2">The sequence shown here is derived from an EMBL/GenBank/DDBJ whole genome shotgun (WGS) entry which is preliminary data.</text>
</comment>
<name>A0A7W8U602_9HYPH</name>
<evidence type="ECO:0000256" key="1">
    <source>
        <dbReference type="SAM" id="SignalP"/>
    </source>
</evidence>
<keyword evidence="1" id="KW-0732">Signal</keyword>
<accession>A0A7W8U602</accession>
<feature type="chain" id="PRO_5030882360" evidence="1">
    <location>
        <begin position="27"/>
        <end position="103"/>
    </location>
</feature>
<dbReference type="EMBL" id="JACHBK010000001">
    <property type="protein sequence ID" value="MBB5533408.1"/>
    <property type="molecule type" value="Genomic_DNA"/>
</dbReference>
<organism evidence="2 3">
    <name type="scientific">Rhizobium giardinii</name>
    <dbReference type="NCBI Taxonomy" id="56731"/>
    <lineage>
        <taxon>Bacteria</taxon>
        <taxon>Pseudomonadati</taxon>
        <taxon>Pseudomonadota</taxon>
        <taxon>Alphaproteobacteria</taxon>
        <taxon>Hyphomicrobiales</taxon>
        <taxon>Rhizobiaceae</taxon>
        <taxon>Rhizobium/Agrobacterium group</taxon>
        <taxon>Rhizobium</taxon>
    </lineage>
</organism>
<protein>
    <submittedName>
        <fullName evidence="2">Uncharacterized protein</fullName>
    </submittedName>
</protein>
<dbReference type="RefSeq" id="WP_018323676.1">
    <property type="nucleotide sequence ID" value="NZ_JACHBK010000001.1"/>
</dbReference>
<evidence type="ECO:0000313" key="2">
    <source>
        <dbReference type="EMBL" id="MBB5533408.1"/>
    </source>
</evidence>
<reference evidence="2 3" key="1">
    <citation type="submission" date="2020-08" db="EMBL/GenBank/DDBJ databases">
        <title>Genomic Encyclopedia of Type Strains, Phase IV (KMG-V): Genome sequencing to study the core and pangenomes of soil and plant-associated prokaryotes.</title>
        <authorList>
            <person name="Whitman W."/>
        </authorList>
    </citation>
    <scope>NUCLEOTIDE SEQUENCE [LARGE SCALE GENOMIC DNA]</scope>
    <source>
        <strain evidence="2 3">SEMIA 4084</strain>
    </source>
</reference>
<dbReference type="AlphaFoldDB" id="A0A7W8U602"/>
<feature type="signal peptide" evidence="1">
    <location>
        <begin position="1"/>
        <end position="26"/>
    </location>
</feature>
<gene>
    <name evidence="2" type="ORF">GGD55_000069</name>
</gene>